<dbReference type="Pfam" id="PF24906">
    <property type="entry name" value="Zf_WRKY19"/>
    <property type="match status" value="1"/>
</dbReference>
<accession>A0AAW2SNK7</accession>
<dbReference type="InterPro" id="IPR056866">
    <property type="entry name" value="Znf_WRKY19"/>
</dbReference>
<dbReference type="EMBL" id="JACGWN010000016">
    <property type="protein sequence ID" value="KAL0393622.1"/>
    <property type="molecule type" value="Genomic_DNA"/>
</dbReference>
<dbReference type="PANTHER" id="PTHR31827">
    <property type="entry name" value="EMB|CAB89363.1"/>
    <property type="match status" value="1"/>
</dbReference>
<organism evidence="2">
    <name type="scientific">Sesamum latifolium</name>
    <dbReference type="NCBI Taxonomy" id="2727402"/>
    <lineage>
        <taxon>Eukaryota</taxon>
        <taxon>Viridiplantae</taxon>
        <taxon>Streptophyta</taxon>
        <taxon>Embryophyta</taxon>
        <taxon>Tracheophyta</taxon>
        <taxon>Spermatophyta</taxon>
        <taxon>Magnoliopsida</taxon>
        <taxon>eudicotyledons</taxon>
        <taxon>Gunneridae</taxon>
        <taxon>Pentapetalae</taxon>
        <taxon>asterids</taxon>
        <taxon>lamiids</taxon>
        <taxon>Lamiales</taxon>
        <taxon>Pedaliaceae</taxon>
        <taxon>Sesamum</taxon>
    </lineage>
</organism>
<gene>
    <name evidence="2" type="ORF">Slati_4328400</name>
</gene>
<sequence length="201" mass="21660">MVVVAAAVMKLAPELLEGNLGFAFDMVVARDARERTAQRVLKVFLVFAYLMEVVADVRCNKGAEGSTPFYKGHGGGKRCSFRGGRVCPKSVHGGNFFCVAHAGGKRCVVPEFTKSARGRTDFCVHHGGGKRCKFEGCGKSAKGSINFCNAHGGGKRCSWGHPGSEFGQGDVPCNTLLGVKLDFALLLVLWFRIRGFMVVQL</sequence>
<feature type="domain" description="WRKY19-like zinc finger" evidence="1">
    <location>
        <begin position="129"/>
        <end position="153"/>
    </location>
</feature>
<reference evidence="2" key="2">
    <citation type="journal article" date="2024" name="Plant">
        <title>Genomic evolution and insights into agronomic trait innovations of Sesamum species.</title>
        <authorList>
            <person name="Miao H."/>
            <person name="Wang L."/>
            <person name="Qu L."/>
            <person name="Liu H."/>
            <person name="Sun Y."/>
            <person name="Le M."/>
            <person name="Wang Q."/>
            <person name="Wei S."/>
            <person name="Zheng Y."/>
            <person name="Lin W."/>
            <person name="Duan Y."/>
            <person name="Cao H."/>
            <person name="Xiong S."/>
            <person name="Wang X."/>
            <person name="Wei L."/>
            <person name="Li C."/>
            <person name="Ma Q."/>
            <person name="Ju M."/>
            <person name="Zhao R."/>
            <person name="Li G."/>
            <person name="Mu C."/>
            <person name="Tian Q."/>
            <person name="Mei H."/>
            <person name="Zhang T."/>
            <person name="Gao T."/>
            <person name="Zhang H."/>
        </authorList>
    </citation>
    <scope>NUCLEOTIDE SEQUENCE</scope>
    <source>
        <strain evidence="2">KEN1</strain>
    </source>
</reference>
<name>A0AAW2SNK7_9LAMI</name>
<comment type="caution">
    <text evidence="2">The sequence shown here is derived from an EMBL/GenBank/DDBJ whole genome shotgun (WGS) entry which is preliminary data.</text>
</comment>
<dbReference type="AlphaFoldDB" id="A0AAW2SNK7"/>
<protein>
    <recommendedName>
        <fullName evidence="1">WRKY19-like zinc finger domain-containing protein</fullName>
    </recommendedName>
</protein>
<dbReference type="PANTHER" id="PTHR31827:SF35">
    <property type="entry name" value="LORICRIN-RELATED"/>
    <property type="match status" value="1"/>
</dbReference>
<evidence type="ECO:0000313" key="2">
    <source>
        <dbReference type="EMBL" id="KAL0393622.1"/>
    </source>
</evidence>
<proteinExistence type="predicted"/>
<evidence type="ECO:0000259" key="1">
    <source>
        <dbReference type="Pfam" id="PF24906"/>
    </source>
</evidence>
<reference evidence="2" key="1">
    <citation type="submission" date="2020-06" db="EMBL/GenBank/DDBJ databases">
        <authorList>
            <person name="Li T."/>
            <person name="Hu X."/>
            <person name="Zhang T."/>
            <person name="Song X."/>
            <person name="Zhang H."/>
            <person name="Dai N."/>
            <person name="Sheng W."/>
            <person name="Hou X."/>
            <person name="Wei L."/>
        </authorList>
    </citation>
    <scope>NUCLEOTIDE SEQUENCE</scope>
    <source>
        <strain evidence="2">KEN1</strain>
        <tissue evidence="2">Leaf</tissue>
    </source>
</reference>